<dbReference type="InterPro" id="IPR058192">
    <property type="entry name" value="WHD_ROQ1-like"/>
</dbReference>
<accession>A0ABD3U4V1</accession>
<dbReference type="GO" id="GO:0006952">
    <property type="term" value="P:defense response"/>
    <property type="evidence" value="ECO:0007669"/>
    <property type="project" value="UniProtKB-KW"/>
</dbReference>
<dbReference type="InterPro" id="IPR000157">
    <property type="entry name" value="TIR_dom"/>
</dbReference>
<dbReference type="InterPro" id="IPR032675">
    <property type="entry name" value="LRR_dom_sf"/>
</dbReference>
<keyword evidence="1" id="KW-0433">Leucine-rich repeat</keyword>
<dbReference type="InterPro" id="IPR002182">
    <property type="entry name" value="NB-ARC"/>
</dbReference>
<dbReference type="SMART" id="SM00255">
    <property type="entry name" value="TIR"/>
    <property type="match status" value="1"/>
</dbReference>
<evidence type="ECO:0000256" key="2">
    <source>
        <dbReference type="ARBA" id="ARBA00022737"/>
    </source>
</evidence>
<keyword evidence="2" id="KW-0677">Repeat</keyword>
<dbReference type="Pfam" id="PF23286">
    <property type="entry name" value="LRR_13"/>
    <property type="match status" value="1"/>
</dbReference>
<dbReference type="Gene3D" id="3.40.50.300">
    <property type="entry name" value="P-loop containing nucleotide triphosphate hydrolases"/>
    <property type="match status" value="1"/>
</dbReference>
<dbReference type="PROSITE" id="PS50104">
    <property type="entry name" value="TIR"/>
    <property type="match status" value="1"/>
</dbReference>
<dbReference type="Gene3D" id="3.40.50.10140">
    <property type="entry name" value="Toll/interleukin-1 receptor homology (TIR) domain"/>
    <property type="match status" value="1"/>
</dbReference>
<dbReference type="InterPro" id="IPR044974">
    <property type="entry name" value="Disease_R_plants"/>
</dbReference>
<evidence type="ECO:0000313" key="6">
    <source>
        <dbReference type="Proteomes" id="UP001634393"/>
    </source>
</evidence>
<evidence type="ECO:0000256" key="3">
    <source>
        <dbReference type="ARBA" id="ARBA00022821"/>
    </source>
</evidence>
<dbReference type="SUPFAM" id="SSF46785">
    <property type="entry name" value="Winged helix' DNA-binding domain"/>
    <property type="match status" value="1"/>
</dbReference>
<protein>
    <recommendedName>
        <fullName evidence="4">TIR domain-containing protein</fullName>
    </recommendedName>
</protein>
<dbReference type="PRINTS" id="PR00364">
    <property type="entry name" value="DISEASERSIST"/>
</dbReference>
<evidence type="ECO:0000256" key="1">
    <source>
        <dbReference type="ARBA" id="ARBA00022614"/>
    </source>
</evidence>
<feature type="domain" description="TIR" evidence="4">
    <location>
        <begin position="11"/>
        <end position="190"/>
    </location>
</feature>
<keyword evidence="3" id="KW-0611">Plant defense</keyword>
<name>A0ABD3U4V1_9LAMI</name>
<dbReference type="SUPFAM" id="SSF52058">
    <property type="entry name" value="L domain-like"/>
    <property type="match status" value="1"/>
</dbReference>
<sequence>MAASFLGTTTASYDVFLSFRGEDTRKNFTNRLYNSLKKAGTYTFLDDNGIERGENIKAELQKAIQNSRISILVLSRNYATSGWCLDELVLILKRYKTSGHVILPVFYHVEKSLFDGKIGNVAEAIAKHEEGFKAEKCNEKRMEGFQRLKGWKAALKQVAEFGAMTLNKQADIQHELKFIEKVVKVIEDKLSRTAMGSVPQLIGMKYRTKDINLWLRDETTSICNYVISGIGGIGKTTIAQYIYNLNSNLFEYSSFLKNVRETAEEHEGVVRLQKQLLCDILKTKQVNISSADEGILMIKQALRFKPILLILDDVDKPDLLDVIFGVRDGFCLGSKIIITTRLDWTVNHSKAFKIYKVENLDRNESLDFFCWHAFGQDFAFEGYLEQSKRVVKLCEGLPLALQVLGSALSGKKLDVWESVLEKLEAIPNYQIAKKLKVSYDNLQDEHDKSLFLHISCFFVGMDKYVTTSVLDGCNYFTLIGIQNLIDRNLLEINDLNKLVMHQVIRDIGRGIVRQESPMDPGKRSRLWHYKDSLSVLTGKTGTETVEGIIFDLDGRSSTSMDSSSSLAHYIGTDSFARMQNLKLLKLNYTSLSGHYKEFPRRLRWLSWRNCSLRSIPSDFPLENIVVIDIRYSSLKHLWKGVKFLGSLKILNLSHSWELKKIPDLSRLPKIEKLILKDCVKLELIHESICVVKNIRLLNLKGCKSLRNLPKNMGAMKSLETLDISGCLTLQWVPMQLSLLKSLKVIRADELDFSKLRFQPWRNSFVSWIYKPPRSEQPLSWSFLPCNLVDLSLVNCNLSDDAFAVDFRSLSMLENLDISGNLIHSLPESFKSLSKLESFNVQNCTRLKSLVGLPNVRELFIEHCTSLEKITYQSALSKKPSISHAHDNDNLMTVQGVFKLEDLENIDPQLLNLFDMNLESIEETEVKVKQFTSSRKRNLPLQALYEQGVFSIFIPGNRIPSFFLKTMHRAVTFNIAPNFKVQGLSMATFYSNNTLKINGADDKTKSRDYWHANRVELRNSTKGLTWVHRPTILGVPEDNNEGMTWLSHWNFGTTLMEGGDEVKITVSLKSYRFTVEEFGLHLVGDVGECHNFVMVSNPFFVRNVVPGDSSQRGGLYKIPTWS</sequence>
<dbReference type="InterPro" id="IPR027417">
    <property type="entry name" value="P-loop_NTPase"/>
</dbReference>
<evidence type="ECO:0000313" key="5">
    <source>
        <dbReference type="EMBL" id="KAL3843623.1"/>
    </source>
</evidence>
<dbReference type="Pfam" id="PF23282">
    <property type="entry name" value="WHD_ROQ1"/>
    <property type="match status" value="1"/>
</dbReference>
<dbReference type="Pfam" id="PF00931">
    <property type="entry name" value="NB-ARC"/>
    <property type="match status" value="1"/>
</dbReference>
<dbReference type="Pfam" id="PF01582">
    <property type="entry name" value="TIR"/>
    <property type="match status" value="1"/>
</dbReference>
<evidence type="ECO:0000259" key="4">
    <source>
        <dbReference type="PROSITE" id="PS50104"/>
    </source>
</evidence>
<dbReference type="InterPro" id="IPR035897">
    <property type="entry name" value="Toll_tir_struct_dom_sf"/>
</dbReference>
<gene>
    <name evidence="5" type="ORF">ACJIZ3_001026</name>
</gene>
<dbReference type="AlphaFoldDB" id="A0ABD3U4V1"/>
<dbReference type="EMBL" id="JBJXBP010000002">
    <property type="protein sequence ID" value="KAL3843623.1"/>
    <property type="molecule type" value="Genomic_DNA"/>
</dbReference>
<reference evidence="5 6" key="1">
    <citation type="submission" date="2024-12" db="EMBL/GenBank/DDBJ databases">
        <title>The unique morphological basis and parallel evolutionary history of personate flowers in Penstemon.</title>
        <authorList>
            <person name="Depatie T.H."/>
            <person name="Wessinger C.A."/>
        </authorList>
    </citation>
    <scope>NUCLEOTIDE SEQUENCE [LARGE SCALE GENOMIC DNA]</scope>
    <source>
        <strain evidence="5">WTNN_2</strain>
        <tissue evidence="5">Leaf</tissue>
    </source>
</reference>
<proteinExistence type="predicted"/>
<dbReference type="InterPro" id="IPR042197">
    <property type="entry name" value="Apaf_helical"/>
</dbReference>
<dbReference type="Proteomes" id="UP001634393">
    <property type="component" value="Unassembled WGS sequence"/>
</dbReference>
<organism evidence="5 6">
    <name type="scientific">Penstemon smallii</name>
    <dbReference type="NCBI Taxonomy" id="265156"/>
    <lineage>
        <taxon>Eukaryota</taxon>
        <taxon>Viridiplantae</taxon>
        <taxon>Streptophyta</taxon>
        <taxon>Embryophyta</taxon>
        <taxon>Tracheophyta</taxon>
        <taxon>Spermatophyta</taxon>
        <taxon>Magnoliopsida</taxon>
        <taxon>eudicotyledons</taxon>
        <taxon>Gunneridae</taxon>
        <taxon>Pentapetalae</taxon>
        <taxon>asterids</taxon>
        <taxon>lamiids</taxon>
        <taxon>Lamiales</taxon>
        <taxon>Plantaginaceae</taxon>
        <taxon>Cheloneae</taxon>
        <taxon>Penstemon</taxon>
    </lineage>
</organism>
<keyword evidence="6" id="KW-1185">Reference proteome</keyword>
<dbReference type="SUPFAM" id="SSF52200">
    <property type="entry name" value="Toll/Interleukin receptor TIR domain"/>
    <property type="match status" value="1"/>
</dbReference>
<dbReference type="PANTHER" id="PTHR11017:SF305">
    <property type="entry name" value="TMV RESISTANCE PROTEIN N-LIKE"/>
    <property type="match status" value="1"/>
</dbReference>
<dbReference type="Gene3D" id="1.10.8.430">
    <property type="entry name" value="Helical domain of apoptotic protease-activating factors"/>
    <property type="match status" value="1"/>
</dbReference>
<dbReference type="PROSITE" id="PS51450">
    <property type="entry name" value="LRR"/>
    <property type="match status" value="2"/>
</dbReference>
<dbReference type="InterPro" id="IPR001611">
    <property type="entry name" value="Leu-rich_rpt"/>
</dbReference>
<dbReference type="SUPFAM" id="SSF52540">
    <property type="entry name" value="P-loop containing nucleoside triphosphate hydrolases"/>
    <property type="match status" value="1"/>
</dbReference>
<dbReference type="InterPro" id="IPR058546">
    <property type="entry name" value="RPS4B/Roq1-like_LRR"/>
</dbReference>
<dbReference type="PANTHER" id="PTHR11017">
    <property type="entry name" value="LEUCINE-RICH REPEAT-CONTAINING PROTEIN"/>
    <property type="match status" value="1"/>
</dbReference>
<dbReference type="Gene3D" id="3.80.10.10">
    <property type="entry name" value="Ribonuclease Inhibitor"/>
    <property type="match status" value="2"/>
</dbReference>
<dbReference type="InterPro" id="IPR036390">
    <property type="entry name" value="WH_DNA-bd_sf"/>
</dbReference>
<comment type="caution">
    <text evidence="5">The sequence shown here is derived from an EMBL/GenBank/DDBJ whole genome shotgun (WGS) entry which is preliminary data.</text>
</comment>